<gene>
    <name evidence="2" type="ORF">NCTC12264_00354</name>
</gene>
<dbReference type="SUPFAM" id="SSF103473">
    <property type="entry name" value="MFS general substrate transporter"/>
    <property type="match status" value="1"/>
</dbReference>
<reference evidence="2 3" key="1">
    <citation type="submission" date="2018-06" db="EMBL/GenBank/DDBJ databases">
        <authorList>
            <consortium name="Pathogen Informatics"/>
            <person name="Doyle S."/>
        </authorList>
    </citation>
    <scope>NUCLEOTIDE SEQUENCE [LARGE SCALE GENOMIC DNA]</scope>
    <source>
        <strain evidence="2 3">NCTC12264</strain>
    </source>
</reference>
<evidence type="ECO:0000313" key="2">
    <source>
        <dbReference type="EMBL" id="SUX26134.1"/>
    </source>
</evidence>
<accession>A0A381EGH9</accession>
<protein>
    <submittedName>
        <fullName evidence="2">Uncharacterized protein</fullName>
    </submittedName>
</protein>
<dbReference type="EMBL" id="UFUZ01000001">
    <property type="protein sequence ID" value="SUX26134.1"/>
    <property type="molecule type" value="Genomic_DNA"/>
</dbReference>
<keyword evidence="1" id="KW-0472">Membrane</keyword>
<sequence length="143" mass="15225">MIFGIFLGILIDKTHFKRGIIALCIARIVLATGANYFYPHFTFTLTAQIAIALCAVCLAPAFSAGLSFIFALYYGIGAIFIITALMGVCALVFLALLKSSQINHAVACGKEEGVKNPLRKALGDVRVLFLGVGVGISMLLLLV</sequence>
<evidence type="ECO:0000256" key="1">
    <source>
        <dbReference type="SAM" id="Phobius"/>
    </source>
</evidence>
<dbReference type="InterPro" id="IPR036259">
    <property type="entry name" value="MFS_trans_sf"/>
</dbReference>
<keyword evidence="1" id="KW-1133">Transmembrane helix</keyword>
<feature type="transmembrane region" description="Helical" evidence="1">
    <location>
        <begin position="76"/>
        <end position="97"/>
    </location>
</feature>
<feature type="transmembrane region" description="Helical" evidence="1">
    <location>
        <begin position="50"/>
        <end position="70"/>
    </location>
</feature>
<name>A0A381EGH9_CAMUP</name>
<proteinExistence type="predicted"/>
<evidence type="ECO:0000313" key="3">
    <source>
        <dbReference type="Proteomes" id="UP000254161"/>
    </source>
</evidence>
<organism evidence="2 3">
    <name type="scientific">Campylobacter upsaliensis</name>
    <dbReference type="NCBI Taxonomy" id="28080"/>
    <lineage>
        <taxon>Bacteria</taxon>
        <taxon>Pseudomonadati</taxon>
        <taxon>Campylobacterota</taxon>
        <taxon>Epsilonproteobacteria</taxon>
        <taxon>Campylobacterales</taxon>
        <taxon>Campylobacteraceae</taxon>
        <taxon>Campylobacter</taxon>
    </lineage>
</organism>
<dbReference type="AlphaFoldDB" id="A0A381EGH9"/>
<feature type="transmembrane region" description="Helical" evidence="1">
    <location>
        <begin position="20"/>
        <end position="38"/>
    </location>
</feature>
<dbReference type="RefSeq" id="WP_257400812.1">
    <property type="nucleotide sequence ID" value="NZ_JANKIR010000007.1"/>
</dbReference>
<dbReference type="Proteomes" id="UP000254161">
    <property type="component" value="Unassembled WGS sequence"/>
</dbReference>
<keyword evidence="1" id="KW-0812">Transmembrane</keyword>
<feature type="transmembrane region" description="Helical" evidence="1">
    <location>
        <begin position="125"/>
        <end position="142"/>
    </location>
</feature>